<keyword evidence="1" id="KW-0732">Signal</keyword>
<dbReference type="KEGG" id="llu:AKJ09_00313"/>
<dbReference type="Proteomes" id="UP000064967">
    <property type="component" value="Chromosome"/>
</dbReference>
<evidence type="ECO:0000313" key="3">
    <source>
        <dbReference type="Proteomes" id="UP000064967"/>
    </source>
</evidence>
<keyword evidence="3" id="KW-1185">Reference proteome</keyword>
<dbReference type="AlphaFoldDB" id="A0A0K1PKL2"/>
<feature type="signal peptide" evidence="1">
    <location>
        <begin position="1"/>
        <end position="22"/>
    </location>
</feature>
<feature type="chain" id="PRO_5005465611" description="Lipoprotein" evidence="1">
    <location>
        <begin position="23"/>
        <end position="186"/>
    </location>
</feature>
<sequence>MRGAMRPLPLALLFLLACSSSASDEEGDVVRYSPAASPLVADVPLAPFDAAAVAQARDACSLESGDVDPPTSGEDLAHKLTGAWLQCAPSTGGFRAMQLMTNGQFAVLEDDGAGGLVAARGFERTGHWELRGYSKQLERSAAPDALWYLDLYCGSCGASGSPVLEKNPRRLIGHRWGGMGTWSPIR</sequence>
<accession>A0A0K1PKL2</accession>
<evidence type="ECO:0008006" key="4">
    <source>
        <dbReference type="Google" id="ProtNLM"/>
    </source>
</evidence>
<dbReference type="PROSITE" id="PS51257">
    <property type="entry name" value="PROKAR_LIPOPROTEIN"/>
    <property type="match status" value="1"/>
</dbReference>
<protein>
    <recommendedName>
        <fullName evidence="4">Lipoprotein</fullName>
    </recommendedName>
</protein>
<name>A0A0K1PKL2_9BACT</name>
<evidence type="ECO:0000256" key="1">
    <source>
        <dbReference type="SAM" id="SignalP"/>
    </source>
</evidence>
<reference evidence="2 3" key="1">
    <citation type="submission" date="2015-08" db="EMBL/GenBank/DDBJ databases">
        <authorList>
            <person name="Babu N.S."/>
            <person name="Beckwith C.J."/>
            <person name="Beseler K.G."/>
            <person name="Brison A."/>
            <person name="Carone J.V."/>
            <person name="Caskin T.P."/>
            <person name="Diamond M."/>
            <person name="Durham M.E."/>
            <person name="Foxe J.M."/>
            <person name="Go M."/>
            <person name="Henderson B.A."/>
            <person name="Jones I.B."/>
            <person name="McGettigan J.A."/>
            <person name="Micheletti S.J."/>
            <person name="Nasrallah M.E."/>
            <person name="Ortiz D."/>
            <person name="Piller C.R."/>
            <person name="Privatt S.R."/>
            <person name="Schneider S.L."/>
            <person name="Sharp S."/>
            <person name="Smith T.C."/>
            <person name="Stanton J.D."/>
            <person name="Ullery H.E."/>
            <person name="Wilson R.J."/>
            <person name="Serrano M.G."/>
            <person name="Buck G."/>
            <person name="Lee V."/>
            <person name="Wang Y."/>
            <person name="Carvalho R."/>
            <person name="Voegtly L."/>
            <person name="Shi R."/>
            <person name="Duckworth R."/>
            <person name="Johnson A."/>
            <person name="Loviza R."/>
            <person name="Walstead R."/>
            <person name="Shah Z."/>
            <person name="Kiflezghi M."/>
            <person name="Wade K."/>
            <person name="Ball S.L."/>
            <person name="Bradley K.W."/>
            <person name="Asai D.J."/>
            <person name="Bowman C.A."/>
            <person name="Russell D.A."/>
            <person name="Pope W.H."/>
            <person name="Jacobs-Sera D."/>
            <person name="Hendrix R.W."/>
            <person name="Hatfull G.F."/>
        </authorList>
    </citation>
    <scope>NUCLEOTIDE SEQUENCE [LARGE SCALE GENOMIC DNA]</scope>
    <source>
        <strain evidence="2 3">DSM 27648</strain>
    </source>
</reference>
<evidence type="ECO:0000313" key="2">
    <source>
        <dbReference type="EMBL" id="AKU93649.1"/>
    </source>
</evidence>
<organism evidence="2 3">
    <name type="scientific">Labilithrix luteola</name>
    <dbReference type="NCBI Taxonomy" id="1391654"/>
    <lineage>
        <taxon>Bacteria</taxon>
        <taxon>Pseudomonadati</taxon>
        <taxon>Myxococcota</taxon>
        <taxon>Polyangia</taxon>
        <taxon>Polyangiales</taxon>
        <taxon>Labilitrichaceae</taxon>
        <taxon>Labilithrix</taxon>
    </lineage>
</organism>
<proteinExistence type="predicted"/>
<dbReference type="EMBL" id="CP012333">
    <property type="protein sequence ID" value="AKU93649.1"/>
    <property type="molecule type" value="Genomic_DNA"/>
</dbReference>
<gene>
    <name evidence="2" type="ORF">AKJ09_00313</name>
</gene>